<dbReference type="SUPFAM" id="SSF54534">
    <property type="entry name" value="FKBP-like"/>
    <property type="match status" value="1"/>
</dbReference>
<dbReference type="Proteomes" id="UP000013827">
    <property type="component" value="Unassembled WGS sequence"/>
</dbReference>
<dbReference type="EC" id="5.2.1.8" evidence="1"/>
<dbReference type="eggNOG" id="ENOG502SD9X">
    <property type="taxonomic scope" value="Eukaryota"/>
</dbReference>
<comment type="catalytic activity">
    <reaction evidence="1">
        <text>[protein]-peptidylproline (omega=180) = [protein]-peptidylproline (omega=0)</text>
        <dbReference type="Rhea" id="RHEA:16237"/>
        <dbReference type="Rhea" id="RHEA-COMP:10747"/>
        <dbReference type="Rhea" id="RHEA-COMP:10748"/>
        <dbReference type="ChEBI" id="CHEBI:83833"/>
        <dbReference type="ChEBI" id="CHEBI:83834"/>
        <dbReference type="EC" id="5.2.1.8"/>
    </reaction>
</comment>
<evidence type="ECO:0000313" key="5">
    <source>
        <dbReference type="Proteomes" id="UP000013827"/>
    </source>
</evidence>
<dbReference type="PANTHER" id="PTHR47414:SF1">
    <property type="entry name" value="PEPTIDYL-PROLYL CIS-TRANS ISOMERASE FKBP20-2, CHLOROPLASTIC"/>
    <property type="match status" value="1"/>
</dbReference>
<keyword evidence="5" id="KW-1185">Reference proteome</keyword>
<reference evidence="5" key="1">
    <citation type="journal article" date="2013" name="Nature">
        <title>Pan genome of the phytoplankton Emiliania underpins its global distribution.</title>
        <authorList>
            <person name="Read B.A."/>
            <person name="Kegel J."/>
            <person name="Klute M.J."/>
            <person name="Kuo A."/>
            <person name="Lefebvre S.C."/>
            <person name="Maumus F."/>
            <person name="Mayer C."/>
            <person name="Miller J."/>
            <person name="Monier A."/>
            <person name="Salamov A."/>
            <person name="Young J."/>
            <person name="Aguilar M."/>
            <person name="Claverie J.M."/>
            <person name="Frickenhaus S."/>
            <person name="Gonzalez K."/>
            <person name="Herman E.K."/>
            <person name="Lin Y.C."/>
            <person name="Napier J."/>
            <person name="Ogata H."/>
            <person name="Sarno A.F."/>
            <person name="Shmutz J."/>
            <person name="Schroeder D."/>
            <person name="de Vargas C."/>
            <person name="Verret F."/>
            <person name="von Dassow P."/>
            <person name="Valentin K."/>
            <person name="Van de Peer Y."/>
            <person name="Wheeler G."/>
            <person name="Dacks J.B."/>
            <person name="Delwiche C.F."/>
            <person name="Dyhrman S.T."/>
            <person name="Glockner G."/>
            <person name="John U."/>
            <person name="Richards T."/>
            <person name="Worden A.Z."/>
            <person name="Zhang X."/>
            <person name="Grigoriev I.V."/>
            <person name="Allen A.E."/>
            <person name="Bidle K."/>
            <person name="Borodovsky M."/>
            <person name="Bowler C."/>
            <person name="Brownlee C."/>
            <person name="Cock J.M."/>
            <person name="Elias M."/>
            <person name="Gladyshev V.N."/>
            <person name="Groth M."/>
            <person name="Guda C."/>
            <person name="Hadaegh A."/>
            <person name="Iglesias-Rodriguez M.D."/>
            <person name="Jenkins J."/>
            <person name="Jones B.M."/>
            <person name="Lawson T."/>
            <person name="Leese F."/>
            <person name="Lindquist E."/>
            <person name="Lobanov A."/>
            <person name="Lomsadze A."/>
            <person name="Malik S.B."/>
            <person name="Marsh M.E."/>
            <person name="Mackinder L."/>
            <person name="Mock T."/>
            <person name="Mueller-Roeber B."/>
            <person name="Pagarete A."/>
            <person name="Parker M."/>
            <person name="Probert I."/>
            <person name="Quesneville H."/>
            <person name="Raines C."/>
            <person name="Rensing S.A."/>
            <person name="Riano-Pachon D.M."/>
            <person name="Richier S."/>
            <person name="Rokitta S."/>
            <person name="Shiraiwa Y."/>
            <person name="Soanes D.M."/>
            <person name="van der Giezen M."/>
            <person name="Wahlund T.M."/>
            <person name="Williams B."/>
            <person name="Wilson W."/>
            <person name="Wolfe G."/>
            <person name="Wurch L.L."/>
        </authorList>
    </citation>
    <scope>NUCLEOTIDE SEQUENCE</scope>
</reference>
<feature type="domain" description="PPIase FKBP-type" evidence="3">
    <location>
        <begin position="70"/>
        <end position="127"/>
    </location>
</feature>
<dbReference type="OMA" id="LIRFHYV"/>
<evidence type="ECO:0000256" key="2">
    <source>
        <dbReference type="SAM" id="MobiDB-lite"/>
    </source>
</evidence>
<name>A0A0D3IEX9_EMIH1</name>
<evidence type="ECO:0000313" key="4">
    <source>
        <dbReference type="EnsemblProtists" id="EOD09814"/>
    </source>
</evidence>
<accession>A0A0D3IEX9</accession>
<dbReference type="HOGENOM" id="CLU_1274329_0_0_1"/>
<organism evidence="4 5">
    <name type="scientific">Emiliania huxleyi (strain CCMP1516)</name>
    <dbReference type="NCBI Taxonomy" id="280463"/>
    <lineage>
        <taxon>Eukaryota</taxon>
        <taxon>Haptista</taxon>
        <taxon>Haptophyta</taxon>
        <taxon>Prymnesiophyceae</taxon>
        <taxon>Isochrysidales</taxon>
        <taxon>Noelaerhabdaceae</taxon>
        <taxon>Emiliania</taxon>
    </lineage>
</organism>
<feature type="region of interest" description="Disordered" evidence="2">
    <location>
        <begin position="179"/>
        <end position="217"/>
    </location>
</feature>
<evidence type="ECO:0000256" key="1">
    <source>
        <dbReference type="PROSITE-ProRule" id="PRU00277"/>
    </source>
</evidence>
<reference evidence="4" key="2">
    <citation type="submission" date="2024-10" db="UniProtKB">
        <authorList>
            <consortium name="EnsemblProtists"/>
        </authorList>
    </citation>
    <scope>IDENTIFICATION</scope>
</reference>
<dbReference type="EnsemblProtists" id="EOD09814">
    <property type="protein sequence ID" value="EOD09814"/>
    <property type="gene ID" value="EMIHUDRAFT_216423"/>
</dbReference>
<dbReference type="STRING" id="2903.R1DM84"/>
<dbReference type="InterPro" id="IPR044239">
    <property type="entry name" value="FKBP20-2-like"/>
</dbReference>
<proteinExistence type="predicted"/>
<keyword evidence="1" id="KW-0697">Rotamase</keyword>
<dbReference type="PROSITE" id="PS50059">
    <property type="entry name" value="FKBP_PPIASE"/>
    <property type="match status" value="1"/>
</dbReference>
<dbReference type="PaxDb" id="2903-EOD09814"/>
<protein>
    <recommendedName>
        <fullName evidence="1">peptidylprolyl isomerase</fullName>
        <ecNumber evidence="1">5.2.1.8</ecNumber>
    </recommendedName>
</protein>
<dbReference type="AlphaFoldDB" id="A0A0D3IEX9"/>
<dbReference type="GO" id="GO:0003755">
    <property type="term" value="F:peptidyl-prolyl cis-trans isomerase activity"/>
    <property type="evidence" value="ECO:0007669"/>
    <property type="project" value="UniProtKB-KW"/>
</dbReference>
<dbReference type="PANTHER" id="PTHR47414">
    <property type="entry name" value="PEPTIDYL-PROLYL CIS-TRANS ISOMERASE FKBP20-2, CHLOROPLASTIC"/>
    <property type="match status" value="1"/>
</dbReference>
<dbReference type="RefSeq" id="XP_005762243.1">
    <property type="nucleotide sequence ID" value="XM_005762186.1"/>
</dbReference>
<dbReference type="Pfam" id="PF00254">
    <property type="entry name" value="FKBP_C"/>
    <property type="match status" value="1"/>
</dbReference>
<dbReference type="KEGG" id="ehx:EMIHUDRAFT_216423"/>
<sequence length="217" mass="23220">MVASSSSALARGTVALSLSRRAALLPLLAAAGPSALRPAGASAPQVGYKTASGLRYFDFAEGSGAPPRFGQLIRFHYVGYTATDDSLEPFDSSYERRTPYFTKHGNGFTVQGLEEALHTMRPGGRRREPLIFDLQLVSVADDRLDRGDYDEDDGSDVADLAAAQPRTADDERSSVLRLLERHAATRGARGPDSAKHAPVERSTGPARADEPPIPIQG</sequence>
<keyword evidence="1" id="KW-0413">Isomerase</keyword>
<dbReference type="InterPro" id="IPR046357">
    <property type="entry name" value="PPIase_dom_sf"/>
</dbReference>
<dbReference type="Gene3D" id="3.10.50.40">
    <property type="match status" value="1"/>
</dbReference>
<dbReference type="GeneID" id="17255958"/>
<evidence type="ECO:0000259" key="3">
    <source>
        <dbReference type="PROSITE" id="PS50059"/>
    </source>
</evidence>
<dbReference type="InterPro" id="IPR001179">
    <property type="entry name" value="PPIase_FKBP_dom"/>
</dbReference>